<dbReference type="EMBL" id="CACRTG010000021">
    <property type="protein sequence ID" value="VYT23148.1"/>
    <property type="molecule type" value="Genomic_DNA"/>
</dbReference>
<dbReference type="AlphaFoldDB" id="A0A6N2UZ81"/>
<reference evidence="1" key="1">
    <citation type="submission" date="2019-11" db="EMBL/GenBank/DDBJ databases">
        <authorList>
            <person name="Feng L."/>
        </authorList>
    </citation>
    <scope>NUCLEOTIDE SEQUENCE</scope>
    <source>
        <strain evidence="1">CnexileLFYP112</strain>
    </source>
</reference>
<gene>
    <name evidence="1" type="ORF">CNLFYP112_02380</name>
</gene>
<organism evidence="1">
    <name type="scientific">[Clostridium] nexile</name>
    <dbReference type="NCBI Taxonomy" id="29361"/>
    <lineage>
        <taxon>Bacteria</taxon>
        <taxon>Bacillati</taxon>
        <taxon>Bacillota</taxon>
        <taxon>Clostridia</taxon>
        <taxon>Lachnospirales</taxon>
        <taxon>Lachnospiraceae</taxon>
        <taxon>Tyzzerella</taxon>
    </lineage>
</organism>
<proteinExistence type="predicted"/>
<protein>
    <submittedName>
        <fullName evidence="1">Uncharacterized protein</fullName>
    </submittedName>
</protein>
<sequence length="197" mass="22967">MKRNDLNAIITGIVHRYIEDGWVLEMCNSSYSDVVGVHFLSRGRERVAVGIRRPELKEVSGDARFANLRGLDSRILFECRAPKGSFDWVEPGNVISERVFFKVDGDWYVDDVREADGAKAKRRERRRRDFYRNFSPRSFHPTKAFLDKWVRGMYGWKNVKPSDVVITRETCAEGIYYRVRKTVGKGDWFSVTSFGKR</sequence>
<name>A0A6N2UZ81_9FIRM</name>
<evidence type="ECO:0000313" key="1">
    <source>
        <dbReference type="EMBL" id="VYT23148.1"/>
    </source>
</evidence>
<accession>A0A6N2UZ81</accession>